<evidence type="ECO:0000256" key="2">
    <source>
        <dbReference type="SAM" id="Phobius"/>
    </source>
</evidence>
<feature type="region of interest" description="Disordered" evidence="1">
    <location>
        <begin position="117"/>
        <end position="136"/>
    </location>
</feature>
<gene>
    <name evidence="3" type="ORF">SBRCBS47491_007841</name>
</gene>
<reference evidence="3 4" key="1">
    <citation type="submission" date="2024-01" db="EMBL/GenBank/DDBJ databases">
        <authorList>
            <person name="Allen C."/>
            <person name="Tagirdzhanova G."/>
        </authorList>
    </citation>
    <scope>NUCLEOTIDE SEQUENCE [LARGE SCALE GENOMIC DNA]</scope>
</reference>
<dbReference type="InterPro" id="IPR018852">
    <property type="entry name" value="DUF2456"/>
</dbReference>
<evidence type="ECO:0000313" key="4">
    <source>
        <dbReference type="Proteomes" id="UP001642406"/>
    </source>
</evidence>
<keyword evidence="4" id="KW-1185">Reference proteome</keyword>
<accession>A0ABP0CGJ9</accession>
<feature type="transmembrane region" description="Helical" evidence="2">
    <location>
        <begin position="302"/>
        <end position="326"/>
    </location>
</feature>
<feature type="compositionally biased region" description="Low complexity" evidence="1">
    <location>
        <begin position="61"/>
        <end position="77"/>
    </location>
</feature>
<comment type="caution">
    <text evidence="3">The sequence shown here is derived from an EMBL/GenBank/DDBJ whole genome shotgun (WGS) entry which is preliminary data.</text>
</comment>
<feature type="transmembrane region" description="Helical" evidence="2">
    <location>
        <begin position="193"/>
        <end position="215"/>
    </location>
</feature>
<name>A0ABP0CGJ9_9PEZI</name>
<dbReference type="PANTHER" id="PTHR28297:SF1">
    <property type="entry name" value="FUNGAL PROTEIN"/>
    <property type="match status" value="1"/>
</dbReference>
<protein>
    <submittedName>
        <fullName evidence="3">Uncharacterized protein</fullName>
    </submittedName>
</protein>
<dbReference type="EMBL" id="CAWUHC010000093">
    <property type="protein sequence ID" value="CAK7231175.1"/>
    <property type="molecule type" value="Genomic_DNA"/>
</dbReference>
<evidence type="ECO:0000256" key="1">
    <source>
        <dbReference type="SAM" id="MobiDB-lite"/>
    </source>
</evidence>
<keyword evidence="2" id="KW-0812">Transmembrane</keyword>
<proteinExistence type="predicted"/>
<organism evidence="3 4">
    <name type="scientific">Sporothrix bragantina</name>
    <dbReference type="NCBI Taxonomy" id="671064"/>
    <lineage>
        <taxon>Eukaryota</taxon>
        <taxon>Fungi</taxon>
        <taxon>Dikarya</taxon>
        <taxon>Ascomycota</taxon>
        <taxon>Pezizomycotina</taxon>
        <taxon>Sordariomycetes</taxon>
        <taxon>Sordariomycetidae</taxon>
        <taxon>Ophiostomatales</taxon>
        <taxon>Ophiostomataceae</taxon>
        <taxon>Sporothrix</taxon>
    </lineage>
</organism>
<feature type="region of interest" description="Disordered" evidence="1">
    <location>
        <begin position="47"/>
        <end position="81"/>
    </location>
</feature>
<sequence length="400" mass="43849">MKWHRNPFFHTAVMPPSVAPSALASARPSADLDGATAAAARAAAIRGNATSSARPSTDMLSPPAGAASGNGPSGRPSMQLGRPSITIAEPERHQNQPQHDTSQHLAPHGILAEAANRVAHGKLRRRKKTPKLTISEPSDHLTPYQAFYIFGIDGLGAFVLSGGINFAIAYAMYKTIDTEKSPIRVFQFPNTLAGDATVTIFIQCVITWFIELVLVNRDLRSGHIQPIGFLREPKNALLRWFLLLDRRPTTAATPTEGATSNDDLRRPLSAPHDPENCHCEQHSEQYEIGSWKHWFVFLVSQLIRALMVGVLMWFLMWGPSIGILIAVGDHRGNDWWFDGTSWAPPIFKLVFGGVLALLTTPPFAAFWLVRCGWAVQANQRHLDAATAIAARELPAEPETV</sequence>
<feature type="transmembrane region" description="Helical" evidence="2">
    <location>
        <begin position="346"/>
        <end position="369"/>
    </location>
</feature>
<feature type="transmembrane region" description="Helical" evidence="2">
    <location>
        <begin position="147"/>
        <end position="173"/>
    </location>
</feature>
<evidence type="ECO:0000313" key="3">
    <source>
        <dbReference type="EMBL" id="CAK7231175.1"/>
    </source>
</evidence>
<feature type="compositionally biased region" description="Basic residues" evidence="1">
    <location>
        <begin position="119"/>
        <end position="130"/>
    </location>
</feature>
<dbReference type="Pfam" id="PF10445">
    <property type="entry name" value="DUF2456"/>
    <property type="match status" value="1"/>
</dbReference>
<keyword evidence="2" id="KW-1133">Transmembrane helix</keyword>
<dbReference type="PANTHER" id="PTHR28297">
    <property type="entry name" value="FUNGAL PROTEIN"/>
    <property type="match status" value="1"/>
</dbReference>
<dbReference type="Proteomes" id="UP001642406">
    <property type="component" value="Unassembled WGS sequence"/>
</dbReference>
<keyword evidence="2" id="KW-0472">Membrane</keyword>